<keyword evidence="3" id="KW-1185">Reference proteome</keyword>
<keyword evidence="1" id="KW-1133">Transmembrane helix</keyword>
<reference evidence="2 3" key="1">
    <citation type="submission" date="2015-06" db="EMBL/GenBank/DDBJ databases">
        <title>Draft genome sequence of an Alphaproteobacteria species associated to the Mediterranean sponge Oscarella lobularis.</title>
        <authorList>
            <person name="Jourda C."/>
            <person name="Santini S."/>
            <person name="Claverie J.-M."/>
        </authorList>
    </citation>
    <scope>NUCLEOTIDE SEQUENCE [LARGE SCALE GENOMIC DNA]</scope>
    <source>
        <strain evidence="2">IGS</strain>
    </source>
</reference>
<feature type="transmembrane region" description="Helical" evidence="1">
    <location>
        <begin position="75"/>
        <end position="93"/>
    </location>
</feature>
<dbReference type="GO" id="GO:0005886">
    <property type="term" value="C:plasma membrane"/>
    <property type="evidence" value="ECO:0007669"/>
    <property type="project" value="TreeGrafter"/>
</dbReference>
<evidence type="ECO:0008006" key="4">
    <source>
        <dbReference type="Google" id="ProtNLM"/>
    </source>
</evidence>
<proteinExistence type="predicted"/>
<dbReference type="EMBL" id="LFTY01000001">
    <property type="protein sequence ID" value="KMW60437.1"/>
    <property type="molecule type" value="Genomic_DNA"/>
</dbReference>
<comment type="caution">
    <text evidence="2">The sequence shown here is derived from an EMBL/GenBank/DDBJ whole genome shotgun (WGS) entry which is preliminary data.</text>
</comment>
<evidence type="ECO:0000256" key="1">
    <source>
        <dbReference type="SAM" id="Phobius"/>
    </source>
</evidence>
<dbReference type="Pfam" id="PF04304">
    <property type="entry name" value="DUF454"/>
    <property type="match status" value="1"/>
</dbReference>
<feature type="transmembrane region" description="Helical" evidence="1">
    <location>
        <begin position="6"/>
        <end position="39"/>
    </location>
</feature>
<dbReference type="AlphaFoldDB" id="A0A0J9ECD6"/>
<evidence type="ECO:0000313" key="3">
    <source>
        <dbReference type="Proteomes" id="UP000037178"/>
    </source>
</evidence>
<dbReference type="PANTHER" id="PTHR35813:SF1">
    <property type="entry name" value="INNER MEMBRANE PROTEIN YBAN"/>
    <property type="match status" value="1"/>
</dbReference>
<dbReference type="Proteomes" id="UP000037178">
    <property type="component" value="Unassembled WGS sequence"/>
</dbReference>
<evidence type="ECO:0000313" key="2">
    <source>
        <dbReference type="EMBL" id="KMW60437.1"/>
    </source>
</evidence>
<protein>
    <recommendedName>
        <fullName evidence="4">DUF454 domain-containing protein</fullName>
    </recommendedName>
</protein>
<keyword evidence="1" id="KW-0812">Transmembrane</keyword>
<dbReference type="OrthoDB" id="9816293at2"/>
<dbReference type="InterPro" id="IPR007401">
    <property type="entry name" value="DUF454"/>
</dbReference>
<dbReference type="RefSeq" id="WP_049641521.1">
    <property type="nucleotide sequence ID" value="NZ_LFTY01000001.1"/>
</dbReference>
<accession>A0A0J9ECD6</accession>
<dbReference type="PANTHER" id="PTHR35813">
    <property type="entry name" value="INNER MEMBRANE PROTEIN YBAN"/>
    <property type="match status" value="1"/>
</dbReference>
<dbReference type="PIRSF" id="PIRSF016789">
    <property type="entry name" value="DUF454"/>
    <property type="match status" value="1"/>
</dbReference>
<gene>
    <name evidence="2" type="ORF">AIOL_000592</name>
</gene>
<sequence length="122" mass="13234">MLRVVYLLLGWLCVAVGLVGAVLPVLPTTVFMILAAYFFAKGSPRAREWLVERSVFGPHIKAWEAEGAISTRAKLLAVAMMALVFGLSVYFGVAWWVLAIQAVCLLAAGSFVLTRPAPRESP</sequence>
<dbReference type="PATRIC" id="fig|1675527.3.peg.648"/>
<organism evidence="2 3">
    <name type="scientific">Candidatus Rhodobacter oscarellae</name>
    <dbReference type="NCBI Taxonomy" id="1675527"/>
    <lineage>
        <taxon>Bacteria</taxon>
        <taxon>Pseudomonadati</taxon>
        <taxon>Pseudomonadota</taxon>
        <taxon>Alphaproteobacteria</taxon>
        <taxon>Rhodobacterales</taxon>
        <taxon>Rhodobacter group</taxon>
        <taxon>Rhodobacter</taxon>
    </lineage>
</organism>
<name>A0A0J9ECD6_9RHOB</name>
<keyword evidence="1" id="KW-0472">Membrane</keyword>